<keyword evidence="2" id="KW-1185">Reference proteome</keyword>
<name>A0A7W2FNJ8_9VIBR</name>
<gene>
    <name evidence="1" type="ORF">H2O73_03345</name>
</gene>
<evidence type="ECO:0000313" key="1">
    <source>
        <dbReference type="EMBL" id="MBA5761369.1"/>
    </source>
</evidence>
<dbReference type="SUPFAM" id="SSF48371">
    <property type="entry name" value="ARM repeat"/>
    <property type="match status" value="1"/>
</dbReference>
<evidence type="ECO:0000313" key="2">
    <source>
        <dbReference type="Proteomes" id="UP000571701"/>
    </source>
</evidence>
<reference evidence="1 2" key="1">
    <citation type="submission" date="2020-07" db="EMBL/GenBank/DDBJ databases">
        <title>Vibrio marinisediminis sp. nov., isolated from marine sediment.</title>
        <authorList>
            <person name="Ji X."/>
        </authorList>
    </citation>
    <scope>NUCLEOTIDE SEQUENCE [LARGE SCALE GENOMIC DNA]</scope>
    <source>
        <strain evidence="1 2">404</strain>
    </source>
</reference>
<dbReference type="InterPro" id="IPR011989">
    <property type="entry name" value="ARM-like"/>
</dbReference>
<dbReference type="Proteomes" id="UP000571701">
    <property type="component" value="Unassembled WGS sequence"/>
</dbReference>
<accession>A0A7W2FNJ8</accession>
<organism evidence="1 2">
    <name type="scientific">Vibrio marinisediminis</name>
    <dbReference type="NCBI Taxonomy" id="2758441"/>
    <lineage>
        <taxon>Bacteria</taxon>
        <taxon>Pseudomonadati</taxon>
        <taxon>Pseudomonadota</taxon>
        <taxon>Gammaproteobacteria</taxon>
        <taxon>Vibrionales</taxon>
        <taxon>Vibrionaceae</taxon>
        <taxon>Vibrio</taxon>
    </lineage>
</organism>
<dbReference type="InterPro" id="IPR016024">
    <property type="entry name" value="ARM-type_fold"/>
</dbReference>
<comment type="caution">
    <text evidence="1">The sequence shown here is derived from an EMBL/GenBank/DDBJ whole genome shotgun (WGS) entry which is preliminary data.</text>
</comment>
<dbReference type="Gene3D" id="1.25.10.10">
    <property type="entry name" value="Leucine-rich Repeat Variant"/>
    <property type="match status" value="3"/>
</dbReference>
<protein>
    <submittedName>
        <fullName evidence="1">HEAT repeat domain-containing protein</fullName>
    </submittedName>
</protein>
<sequence>MIRLNGELCMHNDTINKASTSNMIIQQSKQLLIEQLEQGDEAMRCYSAKAIAKSGVIEAESALNQCLYHEDPDVVVDASEALAALKRGDFKSLSDVAQYHPEGDARLAALNALACALHQPEVEPLFLALAQGRDESDAWGISSDWDDWWDIQLFVIKTLVEDPKLEYVEVFLSVLEQDPEPELEALLYRGIAILDPDWVIDRLSQVRGEANRLARRKLLKGLQASQAEVATVFLFKHLADEDVLCRRYAIESLGTRNAHQYFWDIAKRLQDSEPSVQQAAIAVLEQLASAGEVDKPRLLSYLATCPTSAKARLTQLLDSQSLSREEVKTLLAAITESEPEALLAALLLIKATPIGEPEHMRVGELVHAALANTDLAPHHQIRLIRAIEYFDGLVVPLFTLLEQRISEIDHKSQQPRFDTSIRQACFDVISHSEQPACQHLLRTTLFGLNAYPDTIEVEQVPVEEEPQEVNEMLELLEQHQVPEQLEVEKPMLSTVEAITQSNLSAMLGVNTEQDDQQTTIVEMVNELDAEFDQFAEVVKANFDSADNLNMNRRKIATLPEFDNKVLAIRALGQSTHPQADQWLIEALLDANEQELSEIFSALTLQKKRDPKQSHVDSAIGRAGRTLVEGDTVTQQSALHYLSEISPTKAVPMAIEALSSPSEHIRLNGLFTIAAHIPKLTQQLKPLVRQAVDKSLHDSASGVRKQALKMACILREEKESISDLIELVLDDDECHPIAYPLFEPMKLAVLEAINLRFNQLTESQKPNAIKLIGGVL</sequence>
<proteinExistence type="predicted"/>
<dbReference type="EMBL" id="JACFYF010000001">
    <property type="protein sequence ID" value="MBA5761369.1"/>
    <property type="molecule type" value="Genomic_DNA"/>
</dbReference>
<dbReference type="RefSeq" id="WP_182106497.1">
    <property type="nucleotide sequence ID" value="NZ_JACFYF010000001.1"/>
</dbReference>
<dbReference type="AlphaFoldDB" id="A0A7W2FNJ8"/>